<dbReference type="AlphaFoldDB" id="A0AAE0KVN1"/>
<reference evidence="2 3" key="1">
    <citation type="journal article" date="2015" name="Genome Biol. Evol.">
        <title>Comparative Genomics of a Bacterivorous Green Alga Reveals Evolutionary Causalities and Consequences of Phago-Mixotrophic Mode of Nutrition.</title>
        <authorList>
            <person name="Burns J.A."/>
            <person name="Paasch A."/>
            <person name="Narechania A."/>
            <person name="Kim E."/>
        </authorList>
    </citation>
    <scope>NUCLEOTIDE SEQUENCE [LARGE SCALE GENOMIC DNA]</scope>
    <source>
        <strain evidence="2 3">PLY_AMNH</strain>
    </source>
</reference>
<evidence type="ECO:0000313" key="3">
    <source>
        <dbReference type="Proteomes" id="UP001190700"/>
    </source>
</evidence>
<protein>
    <submittedName>
        <fullName evidence="2">Uncharacterized protein</fullName>
    </submittedName>
</protein>
<proteinExistence type="predicted"/>
<evidence type="ECO:0000256" key="1">
    <source>
        <dbReference type="SAM" id="MobiDB-lite"/>
    </source>
</evidence>
<dbReference type="EMBL" id="LGRX02016441">
    <property type="protein sequence ID" value="KAK3262130.1"/>
    <property type="molecule type" value="Genomic_DNA"/>
</dbReference>
<comment type="caution">
    <text evidence="2">The sequence shown here is derived from an EMBL/GenBank/DDBJ whole genome shotgun (WGS) entry which is preliminary data.</text>
</comment>
<keyword evidence="3" id="KW-1185">Reference proteome</keyword>
<feature type="compositionally biased region" description="Pro residues" evidence="1">
    <location>
        <begin position="85"/>
        <end position="105"/>
    </location>
</feature>
<organism evidence="2 3">
    <name type="scientific">Cymbomonas tetramitiformis</name>
    <dbReference type="NCBI Taxonomy" id="36881"/>
    <lineage>
        <taxon>Eukaryota</taxon>
        <taxon>Viridiplantae</taxon>
        <taxon>Chlorophyta</taxon>
        <taxon>Pyramimonadophyceae</taxon>
        <taxon>Pyramimonadales</taxon>
        <taxon>Pyramimonadaceae</taxon>
        <taxon>Cymbomonas</taxon>
    </lineage>
</organism>
<accession>A0AAE0KVN1</accession>
<feature type="region of interest" description="Disordered" evidence="1">
    <location>
        <begin position="85"/>
        <end position="106"/>
    </location>
</feature>
<evidence type="ECO:0000313" key="2">
    <source>
        <dbReference type="EMBL" id="KAK3262130.1"/>
    </source>
</evidence>
<dbReference type="Proteomes" id="UP001190700">
    <property type="component" value="Unassembled WGS sequence"/>
</dbReference>
<name>A0AAE0KVN1_9CHLO</name>
<gene>
    <name evidence="2" type="ORF">CYMTET_28997</name>
</gene>
<sequence length="222" mass="22977">MAAAAGVPYADVVVSAVRSSDTGGTTVSSDVHFPQTATSTSSAFSSTLSNSPSSVFVSFSAAYGSITAADVSVITILRVYSPPSQPPLHSPPVPSPPPPSPPPPTISLSARSGTAGNAIIMLYRQATAALTCLRTVELPPDVTQLHVDATSGPTTLSWRLSQATLCTTSGCTLDLCGFSVGLYTVNGTMEFDPASTLPTYRVSSTVHDFHAPHPHLDPRLHL</sequence>